<protein>
    <submittedName>
        <fullName evidence="3">Xanthine/CO dehydrogenase XdhC/CoxF family maturation factor</fullName>
    </submittedName>
</protein>
<evidence type="ECO:0000259" key="2">
    <source>
        <dbReference type="Pfam" id="PF13478"/>
    </source>
</evidence>
<organism evidence="3 4">
    <name type="scientific">Edaphobacter modestus</name>
    <dbReference type="NCBI Taxonomy" id="388466"/>
    <lineage>
        <taxon>Bacteria</taxon>
        <taxon>Pseudomonadati</taxon>
        <taxon>Acidobacteriota</taxon>
        <taxon>Terriglobia</taxon>
        <taxon>Terriglobales</taxon>
        <taxon>Acidobacteriaceae</taxon>
        <taxon>Edaphobacter</taxon>
    </lineage>
</organism>
<reference evidence="3 4" key="1">
    <citation type="submission" date="2019-02" db="EMBL/GenBank/DDBJ databases">
        <title>Genomic Encyclopedia of Archaeal and Bacterial Type Strains, Phase II (KMG-II): from individual species to whole genera.</title>
        <authorList>
            <person name="Goeker M."/>
        </authorList>
    </citation>
    <scope>NUCLEOTIDE SEQUENCE [LARGE SCALE GENOMIC DNA]</scope>
    <source>
        <strain evidence="3 4">DSM 18101</strain>
    </source>
</reference>
<dbReference type="AlphaFoldDB" id="A0A4Q7YZV0"/>
<accession>A0A4Q7YZV0</accession>
<gene>
    <name evidence="3" type="ORF">BDD14_4308</name>
</gene>
<comment type="caution">
    <text evidence="3">The sequence shown here is derived from an EMBL/GenBank/DDBJ whole genome shotgun (WGS) entry which is preliminary data.</text>
</comment>
<evidence type="ECO:0000259" key="1">
    <source>
        <dbReference type="Pfam" id="PF02625"/>
    </source>
</evidence>
<dbReference type="RefSeq" id="WP_130420720.1">
    <property type="nucleotide sequence ID" value="NZ_SHKW01000001.1"/>
</dbReference>
<sequence>MTERQQIVGLWRRGGTRVLATLVRVEGSSYRQPGARLLLGESGEYAGTISGGCLEGEVTRKASWKVREGAVLERYSTIFDDTDEIPFGLGCGGVVDLLLEPVETPECEALLAAMERSFSGEQATVVTWLPGEGRLLRRVVLGTDGEVIFASRDLSEKKLGCARDLVPGEAYEGRFVEKLLAPQRLFVLGAGDDARPLVTMATMMGWNVTVADGRAQLARSERFSGADRVVVLGGGGLRDLGIRAEDAVVIMTHSYEQDRALLAELLPVAPRYLGLLGARHRSSLLVSEAAEIAGLSVEECCQRIWAPIGLDLGGDGPEAIALAVMAEAHAMCMGKMGSSRRLTAEDVSRYVSEGRVSRYLQRQCAVDIAS</sequence>
<dbReference type="PANTHER" id="PTHR30388">
    <property type="entry name" value="ALDEHYDE OXIDOREDUCTASE MOLYBDENUM COFACTOR ASSEMBLY PROTEIN"/>
    <property type="match status" value="1"/>
</dbReference>
<feature type="domain" description="XdhC Rossmann" evidence="2">
    <location>
        <begin position="185"/>
        <end position="327"/>
    </location>
</feature>
<evidence type="ECO:0000313" key="4">
    <source>
        <dbReference type="Proteomes" id="UP000292958"/>
    </source>
</evidence>
<dbReference type="InterPro" id="IPR052698">
    <property type="entry name" value="MoCofactor_Util/Proc"/>
</dbReference>
<dbReference type="Gene3D" id="3.40.50.720">
    <property type="entry name" value="NAD(P)-binding Rossmann-like Domain"/>
    <property type="match status" value="1"/>
</dbReference>
<feature type="domain" description="XdhC- CoxI" evidence="1">
    <location>
        <begin position="10"/>
        <end position="75"/>
    </location>
</feature>
<dbReference type="EMBL" id="SHKW01000001">
    <property type="protein sequence ID" value="RZU42715.1"/>
    <property type="molecule type" value="Genomic_DNA"/>
</dbReference>
<dbReference type="InterPro" id="IPR027051">
    <property type="entry name" value="XdhC_Rossmann_dom"/>
</dbReference>
<name>A0A4Q7YZV0_9BACT</name>
<evidence type="ECO:0000313" key="3">
    <source>
        <dbReference type="EMBL" id="RZU42715.1"/>
    </source>
</evidence>
<keyword evidence="4" id="KW-1185">Reference proteome</keyword>
<dbReference type="InterPro" id="IPR003777">
    <property type="entry name" value="XdhC_CoxI"/>
</dbReference>
<dbReference type="PANTHER" id="PTHR30388:SF6">
    <property type="entry name" value="XANTHINE DEHYDROGENASE SUBUNIT A-RELATED"/>
    <property type="match status" value="1"/>
</dbReference>
<dbReference type="Proteomes" id="UP000292958">
    <property type="component" value="Unassembled WGS sequence"/>
</dbReference>
<dbReference type="Pfam" id="PF02625">
    <property type="entry name" value="XdhC_CoxI"/>
    <property type="match status" value="1"/>
</dbReference>
<dbReference type="OrthoDB" id="9773039at2"/>
<proteinExistence type="predicted"/>
<dbReference type="Pfam" id="PF13478">
    <property type="entry name" value="XdhC_C"/>
    <property type="match status" value="1"/>
</dbReference>